<evidence type="ECO:0000313" key="2">
    <source>
        <dbReference type="Proteomes" id="UP001497680"/>
    </source>
</evidence>
<evidence type="ECO:0000313" key="1">
    <source>
        <dbReference type="EMBL" id="KAI6086133.1"/>
    </source>
</evidence>
<organism evidence="1 2">
    <name type="scientific">Hypoxylon rubiginosum</name>
    <dbReference type="NCBI Taxonomy" id="110542"/>
    <lineage>
        <taxon>Eukaryota</taxon>
        <taxon>Fungi</taxon>
        <taxon>Dikarya</taxon>
        <taxon>Ascomycota</taxon>
        <taxon>Pezizomycotina</taxon>
        <taxon>Sordariomycetes</taxon>
        <taxon>Xylariomycetidae</taxon>
        <taxon>Xylariales</taxon>
        <taxon>Hypoxylaceae</taxon>
        <taxon>Hypoxylon</taxon>
    </lineage>
</organism>
<dbReference type="EMBL" id="MU394318">
    <property type="protein sequence ID" value="KAI6086133.1"/>
    <property type="molecule type" value="Genomic_DNA"/>
</dbReference>
<comment type="caution">
    <text evidence="1">The sequence shown here is derived from an EMBL/GenBank/DDBJ whole genome shotgun (WGS) entry which is preliminary data.</text>
</comment>
<accession>A0ACC0D0F2</accession>
<proteinExistence type="predicted"/>
<dbReference type="Proteomes" id="UP001497680">
    <property type="component" value="Unassembled WGS sequence"/>
</dbReference>
<name>A0ACC0D0F2_9PEZI</name>
<keyword evidence="2" id="KW-1185">Reference proteome</keyword>
<sequence length="991" mass="113866">MDFFRKAGEALHDVTEHLKGDDEENESHEQEQQQEQQQEHHDSGSGYQQQQQAANVNAVNTNNRFQSFSPETSGDVKWYVDGASYFHAVSLALEQARESIYILDWWLSPELYLRRPPSRNEQYRLDNMLKAAAERGVQVRIIVYKEVTQALTLDSAHTKHHLEGLHDNIRVFRHPDHSPTDRQTLENAFSGLSLDSLKLNDFSLSKTSGEALKELFGSFGDTVLYWAHHEKLCVIDRRIAFMGGLDMCFGRYDTNSHPIADAHPGDLDAIVFPGQDFNNARVYDFEGVDNWDHNKLDRTKSSRMGWSDIAISLKGPIISSLLDHFTDRWNFIFSDKYSKRDEGKYQMISLSGPSEGSREGEGGGHHYFGDMGDRFNRGMRHFRGGDDEYQEPRDDYGRSGGAKIQLCRSCCEWSGGHPTEHSIANAYIDAIESAQHFIYIENQFFITATSKEQHPVENMIGASIVSRIVRAHNNNEDFRVTVLMPAVPAFAGDLHSDGALGTRAIMEFQYNSINRGGHSIIESLQQQGVEDWRRYIGFYNLRNYDRINISSTMRQAEQQSGVSYEQARRDHDERVGGYPYGRENEGGDYGRNEDDRGEYDRDQYGRGEPDRGEYGREGYGRDDRDSYGREDSGRGEYERGGEYRRDDYNRDEYRRDDYNDDSGRGGYGRENYGGDDYNRDDNRRDDYRRDDSGRGESGGDYERYQSAAARVDDKTWDTVSSCYMEGGADIRNVPWNGSEEAEMDAFVSEELYIHSKVLIADDKLVICGSANLNDRSQLGTHDSEIAVVIEDPEPVESTMNGQPFTASKFATSLRRQLYRKHLGLLPDQPWDQPNANWTPVDRDPQQYDWGSPSDRLVEDPMSGEFWRLWEETAHTNTEVFSKVFHNVPNDLVRTWDQYEEFFTRRFVIPGGEEEKDEDKKREKEEEDRRQGKVEYGHVVRDEFPGGVAEVKDWLSRVRGTLVEMPLEFLIEVEDLAKDGLSLNAFTDEIYT</sequence>
<protein>
    <submittedName>
        <fullName evidence="1">Phospholipase D/nuclease</fullName>
    </submittedName>
</protein>
<gene>
    <name evidence="1" type="ORF">F4821DRAFT_238944</name>
</gene>
<reference evidence="1 2" key="1">
    <citation type="journal article" date="2022" name="New Phytol.">
        <title>Ecological generalism drives hyperdiversity of secondary metabolite gene clusters in xylarialean endophytes.</title>
        <authorList>
            <person name="Franco M.E.E."/>
            <person name="Wisecaver J.H."/>
            <person name="Arnold A.E."/>
            <person name="Ju Y.M."/>
            <person name="Slot J.C."/>
            <person name="Ahrendt S."/>
            <person name="Moore L.P."/>
            <person name="Eastman K.E."/>
            <person name="Scott K."/>
            <person name="Konkel Z."/>
            <person name="Mondo S.J."/>
            <person name="Kuo A."/>
            <person name="Hayes R.D."/>
            <person name="Haridas S."/>
            <person name="Andreopoulos B."/>
            <person name="Riley R."/>
            <person name="LaButti K."/>
            <person name="Pangilinan J."/>
            <person name="Lipzen A."/>
            <person name="Amirebrahimi M."/>
            <person name="Yan J."/>
            <person name="Adam C."/>
            <person name="Keymanesh K."/>
            <person name="Ng V."/>
            <person name="Louie K."/>
            <person name="Northen T."/>
            <person name="Drula E."/>
            <person name="Henrissat B."/>
            <person name="Hsieh H.M."/>
            <person name="Youens-Clark K."/>
            <person name="Lutzoni F."/>
            <person name="Miadlikowska J."/>
            <person name="Eastwood D.C."/>
            <person name="Hamelin R.C."/>
            <person name="Grigoriev I.V."/>
            <person name="U'Ren J.M."/>
        </authorList>
    </citation>
    <scope>NUCLEOTIDE SEQUENCE [LARGE SCALE GENOMIC DNA]</scope>
    <source>
        <strain evidence="1 2">ER1909</strain>
    </source>
</reference>